<feature type="binding site" evidence="3">
    <location>
        <begin position="138"/>
        <end position="139"/>
    </location>
    <ligand>
        <name>substrate</name>
    </ligand>
</feature>
<comment type="similarity">
    <text evidence="3">Belongs to the succinylarginine dihydrolase family.</text>
</comment>
<dbReference type="GO" id="GO:0009015">
    <property type="term" value="F:N-succinylarginine dihydrolase activity"/>
    <property type="evidence" value="ECO:0007669"/>
    <property type="project" value="UniProtKB-UniRule"/>
</dbReference>
<reference evidence="5 6" key="1">
    <citation type="submission" date="2020-10" db="EMBL/GenBank/DDBJ databases">
        <title>Genome sequencing of Massilia sp. LPB0304.</title>
        <authorList>
            <person name="Kim J."/>
        </authorList>
    </citation>
    <scope>NUCLEOTIDE SEQUENCE [LARGE SCALE GENOMIC DNA]</scope>
    <source>
        <strain evidence="5 6">LPB0304</strain>
    </source>
</reference>
<feature type="active site" description="Nucleophile" evidence="3">
    <location>
        <position position="372"/>
    </location>
</feature>
<feature type="binding site" evidence="3">
    <location>
        <position position="215"/>
    </location>
    <ligand>
        <name>substrate</name>
    </ligand>
</feature>
<dbReference type="NCBIfam" id="TIGR03241">
    <property type="entry name" value="arg_catab_astB"/>
    <property type="match status" value="1"/>
</dbReference>
<evidence type="ECO:0000256" key="3">
    <source>
        <dbReference type="HAMAP-Rule" id="MF_01172"/>
    </source>
</evidence>
<dbReference type="RefSeq" id="WP_193687520.1">
    <property type="nucleotide sequence ID" value="NZ_CP062941.1"/>
</dbReference>
<evidence type="ECO:0000256" key="4">
    <source>
        <dbReference type="NCBIfam" id="TIGR03241"/>
    </source>
</evidence>
<dbReference type="Gene3D" id="3.75.10.20">
    <property type="entry name" value="Succinylarginine dihydrolase"/>
    <property type="match status" value="1"/>
</dbReference>
<feature type="binding site" evidence="3">
    <location>
        <position position="366"/>
    </location>
    <ligand>
        <name>substrate</name>
    </ligand>
</feature>
<dbReference type="Proteomes" id="UP000593875">
    <property type="component" value="Chromosome"/>
</dbReference>
<dbReference type="EMBL" id="CP062941">
    <property type="protein sequence ID" value="QOL50531.1"/>
    <property type="molecule type" value="Genomic_DNA"/>
</dbReference>
<organism evidence="5 6">
    <name type="scientific">Massilia litorea</name>
    <dbReference type="NCBI Taxonomy" id="2769491"/>
    <lineage>
        <taxon>Bacteria</taxon>
        <taxon>Pseudomonadati</taxon>
        <taxon>Pseudomonadota</taxon>
        <taxon>Betaproteobacteria</taxon>
        <taxon>Burkholderiales</taxon>
        <taxon>Oxalobacteraceae</taxon>
        <taxon>Telluria group</taxon>
        <taxon>Massilia</taxon>
    </lineage>
</organism>
<feature type="active site" evidence="3">
    <location>
        <position position="251"/>
    </location>
</feature>
<proteinExistence type="inferred from homology"/>
<dbReference type="HAMAP" id="MF_01172">
    <property type="entry name" value="AstB"/>
    <property type="match status" value="1"/>
</dbReference>
<dbReference type="PANTHER" id="PTHR30420:SF2">
    <property type="entry name" value="N-SUCCINYLARGININE DIHYDROLASE"/>
    <property type="match status" value="1"/>
</dbReference>
<keyword evidence="6" id="KW-1185">Reference proteome</keyword>
<evidence type="ECO:0000256" key="2">
    <source>
        <dbReference type="ARBA" id="ARBA00022801"/>
    </source>
</evidence>
<dbReference type="UniPathway" id="UPA00185">
    <property type="reaction ID" value="UER00280"/>
</dbReference>
<keyword evidence="2 3" id="KW-0378">Hydrolase</keyword>
<dbReference type="KEGG" id="mlir:LPB04_04250"/>
<feature type="binding site" evidence="3">
    <location>
        <position position="253"/>
    </location>
    <ligand>
        <name>substrate</name>
    </ligand>
</feature>
<gene>
    <name evidence="3 5" type="primary">astB</name>
    <name evidence="5" type="ORF">LPB04_04250</name>
</gene>
<feature type="binding site" evidence="3">
    <location>
        <position position="111"/>
    </location>
    <ligand>
        <name>substrate</name>
    </ligand>
</feature>
<dbReference type="InterPro" id="IPR007079">
    <property type="entry name" value="SuccinylArg_d-Hdrlase_AstB"/>
</dbReference>
<feature type="active site" evidence="3">
    <location>
        <position position="175"/>
    </location>
</feature>
<sequence>MRNAREYNFDGLVGPSHNYAGLSFGNVASFSNVRSASNPRLAALQGLTKMRDLAARGFAQAVMPPQARPNFRLLRSLGFSGTDADVLAQAWREAPVILSCAWSAAPMWTANAATVSPSADTRDGRVHFTAANLNNKLHRSEEHAQATRTLRAIFRNHDHFVVHDPLPSTPAFGDEGAANHTRFAANHGAAGVEFFVYGRVEFDPSAPFPKKYPARQTLEASQAVARLHGLDPARTVFAAQNPDVIDQGVFHNDVIAVGNGNVLFYHEEAFADEASTIDALRRSVAGVGADFVPVRVAGAMVPVADAVASYLFNSQLLTKTDGKMALLVPHECRENAAVSAYLAGLVASGGPIDELLEFDLRQSMRNGGGPACLRLRVALTDDQAASMHQGVIMTEALYAQLVGWVERHYRDRVEPKDLADPQLALECTAALEALEGILGLPGLYDLS</sequence>
<dbReference type="PANTHER" id="PTHR30420">
    <property type="entry name" value="N-SUCCINYLARGININE DIHYDROLASE"/>
    <property type="match status" value="1"/>
</dbReference>
<dbReference type="GO" id="GO:0019544">
    <property type="term" value="P:L-arginine catabolic process to L-glutamate"/>
    <property type="evidence" value="ECO:0007669"/>
    <property type="project" value="UniProtKB-UniRule"/>
</dbReference>
<protein>
    <recommendedName>
        <fullName evidence="3 4">N-succinylarginine dihydrolase</fullName>
        <ecNumber evidence="3 4">3.5.3.23</ecNumber>
    </recommendedName>
</protein>
<dbReference type="EC" id="3.5.3.23" evidence="3 4"/>
<dbReference type="SUPFAM" id="SSF55909">
    <property type="entry name" value="Pentein"/>
    <property type="match status" value="1"/>
</dbReference>
<name>A0A7L9U658_9BURK</name>
<comment type="function">
    <text evidence="3">Catalyzes the hydrolysis of N(2)-succinylarginine into N(2)-succinylornithine, ammonia and CO(2).</text>
</comment>
<evidence type="ECO:0000256" key="1">
    <source>
        <dbReference type="ARBA" id="ARBA00022503"/>
    </source>
</evidence>
<keyword evidence="1 3" id="KW-0056">Arginine metabolism</keyword>
<dbReference type="Pfam" id="PF04996">
    <property type="entry name" value="AstB"/>
    <property type="match status" value="1"/>
</dbReference>
<evidence type="ECO:0000313" key="6">
    <source>
        <dbReference type="Proteomes" id="UP000593875"/>
    </source>
</evidence>
<feature type="binding site" evidence="3">
    <location>
        <begin position="20"/>
        <end position="29"/>
    </location>
    <ligand>
        <name>substrate</name>
    </ligand>
</feature>
<comment type="catalytic activity">
    <reaction evidence="3">
        <text>N(2)-succinyl-L-arginine + 2 H2O + 2 H(+) = N(2)-succinyl-L-ornithine + 2 NH4(+) + CO2</text>
        <dbReference type="Rhea" id="RHEA:19533"/>
        <dbReference type="ChEBI" id="CHEBI:15377"/>
        <dbReference type="ChEBI" id="CHEBI:15378"/>
        <dbReference type="ChEBI" id="CHEBI:16526"/>
        <dbReference type="ChEBI" id="CHEBI:28938"/>
        <dbReference type="ChEBI" id="CHEBI:58241"/>
        <dbReference type="ChEBI" id="CHEBI:58514"/>
        <dbReference type="EC" id="3.5.3.23"/>
    </reaction>
</comment>
<accession>A0A7L9U658</accession>
<comment type="subunit">
    <text evidence="3">Homodimer.</text>
</comment>
<dbReference type="NCBIfam" id="NF009789">
    <property type="entry name" value="PRK13281.1"/>
    <property type="match status" value="1"/>
</dbReference>
<comment type="pathway">
    <text evidence="3">Amino-acid degradation; L-arginine degradation via AST pathway; L-glutamate and succinate from L-arginine: step 2/5.</text>
</comment>
<dbReference type="AlphaFoldDB" id="A0A7L9U658"/>
<evidence type="ECO:0000313" key="5">
    <source>
        <dbReference type="EMBL" id="QOL50531.1"/>
    </source>
</evidence>
<dbReference type="InterPro" id="IPR037031">
    <property type="entry name" value="AstB_sf"/>
</dbReference>
<dbReference type="GO" id="GO:0019545">
    <property type="term" value="P:L-arginine catabolic process to succinate"/>
    <property type="evidence" value="ECO:0007669"/>
    <property type="project" value="UniProtKB-UniRule"/>
</dbReference>